<dbReference type="EMBL" id="QBKU01000011">
    <property type="protein sequence ID" value="PTX72302.1"/>
    <property type="molecule type" value="Genomic_DNA"/>
</dbReference>
<name>A0A2T6CAS0_9RHOB</name>
<organism evidence="1 2">
    <name type="scientific">Sulfitobacter mediterraneus</name>
    <dbReference type="NCBI Taxonomy" id="83219"/>
    <lineage>
        <taxon>Bacteria</taxon>
        <taxon>Pseudomonadati</taxon>
        <taxon>Pseudomonadota</taxon>
        <taxon>Alphaproteobacteria</taxon>
        <taxon>Rhodobacterales</taxon>
        <taxon>Roseobacteraceae</taxon>
        <taxon>Sulfitobacter</taxon>
    </lineage>
</organism>
<dbReference type="AlphaFoldDB" id="A0A2T6CAS0"/>
<gene>
    <name evidence="1" type="ORF">C8N31_11113</name>
</gene>
<dbReference type="Proteomes" id="UP000244092">
    <property type="component" value="Unassembled WGS sequence"/>
</dbReference>
<proteinExistence type="predicted"/>
<comment type="caution">
    <text evidence="1">The sequence shown here is derived from an EMBL/GenBank/DDBJ whole genome shotgun (WGS) entry which is preliminary data.</text>
</comment>
<evidence type="ECO:0000313" key="1">
    <source>
        <dbReference type="EMBL" id="PTX72302.1"/>
    </source>
</evidence>
<accession>A0A2T6CAS0</accession>
<sequence>MQTVTTTTVQFFNEKIERVRKVILRRKVTAHPLSNPTPRTPRLIPRINPARFFVAGATCGSLAETHCPRSIPGSPTIKPYFNEKIERVRKVILRSKVTAHTLSNQTPRTRQLIPRINPAPLQSNAHLTSARCTRQSRLNFVKSSGVHVVTDSRPSL</sequence>
<evidence type="ECO:0000313" key="2">
    <source>
        <dbReference type="Proteomes" id="UP000244092"/>
    </source>
</evidence>
<reference evidence="1 2" key="1">
    <citation type="submission" date="2018-04" db="EMBL/GenBank/DDBJ databases">
        <title>Genomic Encyclopedia of Archaeal and Bacterial Type Strains, Phase II (KMG-II): from individual species to whole genera.</title>
        <authorList>
            <person name="Goeker M."/>
        </authorList>
    </citation>
    <scope>NUCLEOTIDE SEQUENCE [LARGE SCALE GENOMIC DNA]</scope>
    <source>
        <strain evidence="1 2">DSM 12244</strain>
    </source>
</reference>
<protein>
    <submittedName>
        <fullName evidence="1">Uncharacterized protein</fullName>
    </submittedName>
</protein>